<dbReference type="EMBL" id="UOFG01000097">
    <property type="protein sequence ID" value="VAW59777.1"/>
    <property type="molecule type" value="Genomic_DNA"/>
</dbReference>
<reference evidence="2" key="1">
    <citation type="submission" date="2018-06" db="EMBL/GenBank/DDBJ databases">
        <authorList>
            <person name="Zhirakovskaya E."/>
        </authorList>
    </citation>
    <scope>NUCLEOTIDE SEQUENCE</scope>
</reference>
<dbReference type="CDD" id="cd00161">
    <property type="entry name" value="beta-trefoil_Ricin-like"/>
    <property type="match status" value="1"/>
</dbReference>
<dbReference type="PROSITE" id="PS50231">
    <property type="entry name" value="RICIN_B_LECTIN"/>
    <property type="match status" value="1"/>
</dbReference>
<gene>
    <name evidence="2" type="ORF">MNBD_GAMMA11-525</name>
</gene>
<organism evidence="2">
    <name type="scientific">hydrothermal vent metagenome</name>
    <dbReference type="NCBI Taxonomy" id="652676"/>
    <lineage>
        <taxon>unclassified sequences</taxon>
        <taxon>metagenomes</taxon>
        <taxon>ecological metagenomes</taxon>
    </lineage>
</organism>
<feature type="domain" description="Ricin B lectin" evidence="1">
    <location>
        <begin position="96"/>
        <end position="154"/>
    </location>
</feature>
<proteinExistence type="predicted"/>
<accession>A0A3B0XA37</accession>
<feature type="domain" description="Ricin B lectin" evidence="1">
    <location>
        <begin position="3"/>
        <end position="86"/>
    </location>
</feature>
<evidence type="ECO:0000259" key="1">
    <source>
        <dbReference type="Pfam" id="PF14200"/>
    </source>
</evidence>
<evidence type="ECO:0000313" key="2">
    <source>
        <dbReference type="EMBL" id="VAW59777.1"/>
    </source>
</evidence>
<name>A0A3B0XA37_9ZZZZ</name>
<dbReference type="AlphaFoldDB" id="A0A3B0XA37"/>
<protein>
    <recommendedName>
        <fullName evidence="1">Ricin B lectin domain-containing protein</fullName>
    </recommendedName>
</protein>
<dbReference type="Gene3D" id="2.80.10.50">
    <property type="match status" value="1"/>
</dbReference>
<dbReference type="InterPro" id="IPR000772">
    <property type="entry name" value="Ricin_B_lectin"/>
</dbReference>
<sequence length="170" mass="18741">MSEYYYIVSKLNGFVLDITGQSKAPVTPVINYPINKPATSNQLWQRVPTGPKDPAGGQSQYYIKSKLNGFVLDIKGRNTGKATPIISFPENSPASTNQIWQIEESDIEGYFYITSLLNGYVIDVFGQKKTPGTAAISYPKNVPVTDNQLWQFILAASDTPSHKKSAFANT</sequence>
<dbReference type="Pfam" id="PF14200">
    <property type="entry name" value="RicinB_lectin_2"/>
    <property type="match status" value="2"/>
</dbReference>
<dbReference type="SUPFAM" id="SSF50370">
    <property type="entry name" value="Ricin B-like lectins"/>
    <property type="match status" value="1"/>
</dbReference>
<dbReference type="InterPro" id="IPR035992">
    <property type="entry name" value="Ricin_B-like_lectins"/>
</dbReference>